<dbReference type="InterPro" id="IPR040052">
    <property type="entry name" value="RBM17"/>
</dbReference>
<accession>A0AAD5XKB4</accession>
<gene>
    <name evidence="9" type="primary">RBM17</name>
    <name evidence="9" type="ORF">HDU87_006539</name>
</gene>
<feature type="region of interest" description="Disordered" evidence="7">
    <location>
        <begin position="1"/>
        <end position="36"/>
    </location>
</feature>
<evidence type="ECO:0000259" key="8">
    <source>
        <dbReference type="PROSITE" id="PS50102"/>
    </source>
</evidence>
<evidence type="ECO:0000256" key="4">
    <source>
        <dbReference type="ARBA" id="ARBA00023187"/>
    </source>
</evidence>
<feature type="compositionally biased region" description="Low complexity" evidence="7">
    <location>
        <begin position="190"/>
        <end position="200"/>
    </location>
</feature>
<dbReference type="SMART" id="SM00361">
    <property type="entry name" value="RRM_1"/>
    <property type="match status" value="1"/>
</dbReference>
<evidence type="ECO:0000313" key="9">
    <source>
        <dbReference type="EMBL" id="KAJ3175005.1"/>
    </source>
</evidence>
<reference evidence="9" key="1">
    <citation type="submission" date="2020-05" db="EMBL/GenBank/DDBJ databases">
        <title>Phylogenomic resolution of chytrid fungi.</title>
        <authorList>
            <person name="Stajich J.E."/>
            <person name="Amses K."/>
            <person name="Simmons R."/>
            <person name="Seto K."/>
            <person name="Myers J."/>
            <person name="Bonds A."/>
            <person name="Quandt C.A."/>
            <person name="Barry K."/>
            <person name="Liu P."/>
            <person name="Grigoriev I."/>
            <person name="Longcore J.E."/>
            <person name="James T.Y."/>
        </authorList>
    </citation>
    <scope>NUCLEOTIDE SEQUENCE</scope>
    <source>
        <strain evidence="9">JEL0379</strain>
    </source>
</reference>
<dbReference type="PROSITE" id="PS50102">
    <property type="entry name" value="RRM"/>
    <property type="match status" value="1"/>
</dbReference>
<dbReference type="GO" id="GO:0045292">
    <property type="term" value="P:mRNA cis splicing, via spliceosome"/>
    <property type="evidence" value="ECO:0007669"/>
    <property type="project" value="InterPro"/>
</dbReference>
<evidence type="ECO:0000256" key="3">
    <source>
        <dbReference type="ARBA" id="ARBA00022884"/>
    </source>
</evidence>
<evidence type="ECO:0000256" key="5">
    <source>
        <dbReference type="ARBA" id="ARBA00023242"/>
    </source>
</evidence>
<comment type="subcellular location">
    <subcellularLocation>
        <location evidence="1">Nucleus</location>
    </subcellularLocation>
</comment>
<dbReference type="InterPro" id="IPR012677">
    <property type="entry name" value="Nucleotide-bd_a/b_plait_sf"/>
</dbReference>
<dbReference type="FunFam" id="3.30.70.330:FF:000382">
    <property type="entry name" value="G-patch domain-containing protein"/>
    <property type="match status" value="1"/>
</dbReference>
<feature type="compositionally biased region" description="Low complexity" evidence="7">
    <location>
        <begin position="241"/>
        <end position="260"/>
    </location>
</feature>
<evidence type="ECO:0000256" key="6">
    <source>
        <dbReference type="PROSITE-ProRule" id="PRU00176"/>
    </source>
</evidence>
<proteinExistence type="predicted"/>
<dbReference type="GO" id="GO:0071011">
    <property type="term" value="C:precatalytic spliceosome"/>
    <property type="evidence" value="ECO:0007669"/>
    <property type="project" value="TreeGrafter"/>
</dbReference>
<dbReference type="InterPro" id="IPR000504">
    <property type="entry name" value="RRM_dom"/>
</dbReference>
<keyword evidence="10" id="KW-1185">Reference proteome</keyword>
<protein>
    <submittedName>
        <fullName evidence="9">Splicing factor 45</fullName>
    </submittedName>
</protein>
<dbReference type="SUPFAM" id="SSF54928">
    <property type="entry name" value="RNA-binding domain, RBD"/>
    <property type="match status" value="1"/>
</dbReference>
<dbReference type="Proteomes" id="UP001212152">
    <property type="component" value="Unassembled WGS sequence"/>
</dbReference>
<keyword evidence="4" id="KW-0508">mRNA splicing</keyword>
<feature type="region of interest" description="Disordered" evidence="7">
    <location>
        <begin position="87"/>
        <end position="260"/>
    </location>
</feature>
<sequence length="369" mass="40325">MASLYAALDAAKSATDKSSSSLANEPVAGDASAPEAKKVVVPAGWSATQRLLQPAPIRRKPPPAQPKPRTVLKDAAKWAQASASLTKPLAVAPAPPPVAPRPEPDAAGRGALVDLGDPTQLQRVRRPGRGDFDELYEPGKPNDYHHLKQEAKRRKQELRQPQHRREERSDNPPQPYDRRAPPMHPPAPAPASAEAASGEEAYLRRMRMANPESSQHSDPTKPPSSVRDSPLSRPPSPNVHPQRQPQSQPQAKPAPQIQQHQTSVFAAPLDYASKVVLLKNMVGSDGVDEDLQQETADECKRFGAVQQCVVYEVPYQAPDHEAVRIFVAFSAVASARKAQAELNGRYFGGRAVIASFYDEKRFQQGQYED</sequence>
<dbReference type="InterPro" id="IPR003954">
    <property type="entry name" value="RRM_euk-type"/>
</dbReference>
<evidence type="ECO:0000256" key="7">
    <source>
        <dbReference type="SAM" id="MobiDB-lite"/>
    </source>
</evidence>
<dbReference type="EMBL" id="JADGJQ010000057">
    <property type="protein sequence ID" value="KAJ3175005.1"/>
    <property type="molecule type" value="Genomic_DNA"/>
</dbReference>
<evidence type="ECO:0000313" key="10">
    <source>
        <dbReference type="Proteomes" id="UP001212152"/>
    </source>
</evidence>
<dbReference type="PANTHER" id="PTHR13288:SF8">
    <property type="entry name" value="SPLICING FACTOR 45"/>
    <property type="match status" value="1"/>
</dbReference>
<organism evidence="9 10">
    <name type="scientific">Geranomyces variabilis</name>
    <dbReference type="NCBI Taxonomy" id="109894"/>
    <lineage>
        <taxon>Eukaryota</taxon>
        <taxon>Fungi</taxon>
        <taxon>Fungi incertae sedis</taxon>
        <taxon>Chytridiomycota</taxon>
        <taxon>Chytridiomycota incertae sedis</taxon>
        <taxon>Chytridiomycetes</taxon>
        <taxon>Spizellomycetales</taxon>
        <taxon>Powellomycetaceae</taxon>
        <taxon>Geranomyces</taxon>
    </lineage>
</organism>
<dbReference type="GO" id="GO:0003723">
    <property type="term" value="F:RNA binding"/>
    <property type="evidence" value="ECO:0007669"/>
    <property type="project" value="UniProtKB-UniRule"/>
</dbReference>
<evidence type="ECO:0000256" key="1">
    <source>
        <dbReference type="ARBA" id="ARBA00004123"/>
    </source>
</evidence>
<keyword evidence="5" id="KW-0539">Nucleus</keyword>
<dbReference type="Gene3D" id="3.30.70.330">
    <property type="match status" value="1"/>
</dbReference>
<feature type="region of interest" description="Disordered" evidence="7">
    <location>
        <begin position="49"/>
        <end position="75"/>
    </location>
</feature>
<keyword evidence="2" id="KW-0507">mRNA processing</keyword>
<dbReference type="PANTHER" id="PTHR13288">
    <property type="entry name" value="SPLICING FACTOR 45 SPF45"/>
    <property type="match status" value="1"/>
</dbReference>
<name>A0AAD5XKB4_9FUNG</name>
<keyword evidence="3 6" id="KW-0694">RNA-binding</keyword>
<dbReference type="AlphaFoldDB" id="A0AAD5XKB4"/>
<feature type="domain" description="RRM" evidence="8">
    <location>
        <begin position="274"/>
        <end position="359"/>
    </location>
</feature>
<feature type="compositionally biased region" description="Basic and acidic residues" evidence="7">
    <location>
        <begin position="140"/>
        <end position="150"/>
    </location>
</feature>
<comment type="caution">
    <text evidence="9">The sequence shown here is derived from an EMBL/GenBank/DDBJ whole genome shotgun (WGS) entry which is preliminary data.</text>
</comment>
<dbReference type="InterPro" id="IPR035979">
    <property type="entry name" value="RBD_domain_sf"/>
</dbReference>
<feature type="compositionally biased region" description="Basic and acidic residues" evidence="7">
    <location>
        <begin position="157"/>
        <end position="180"/>
    </location>
</feature>
<feature type="compositionally biased region" description="Low complexity" evidence="7">
    <location>
        <begin position="1"/>
        <end position="23"/>
    </location>
</feature>
<evidence type="ECO:0000256" key="2">
    <source>
        <dbReference type="ARBA" id="ARBA00022664"/>
    </source>
</evidence>